<reference evidence="2" key="1">
    <citation type="submission" date="2021-05" db="EMBL/GenBank/DDBJ databases">
        <authorList>
            <person name="Alioto T."/>
            <person name="Alioto T."/>
            <person name="Gomez Garrido J."/>
        </authorList>
    </citation>
    <scope>NUCLEOTIDE SEQUENCE</scope>
</reference>
<feature type="compositionally biased region" description="Basic and acidic residues" evidence="1">
    <location>
        <begin position="170"/>
        <end position="184"/>
    </location>
</feature>
<accession>A0A8D8FNU8</accession>
<dbReference type="EMBL" id="HBUE01081587">
    <property type="protein sequence ID" value="CAG6477735.1"/>
    <property type="molecule type" value="Transcribed_RNA"/>
</dbReference>
<dbReference type="AlphaFoldDB" id="A0A8D8FNU8"/>
<sequence>MRNCFPEPDNRPHRLVRQHLLQILFQQTAKKLNRFQILPLNDRQKPVQSKVLQHRRHRMLLRPGRLKVPLRAGHKRIFLLLLLLGGFIFNRHRKHHSQPPIRLQTLLPQLERRLHAGQTVRAARLGKVVPGLNLDSTDQRQCLHETLPGDGALEQTPRSSWVGAQTDAAHGPREGPIGREVVWR</sequence>
<feature type="region of interest" description="Disordered" evidence="1">
    <location>
        <begin position="164"/>
        <end position="184"/>
    </location>
</feature>
<proteinExistence type="predicted"/>
<protein>
    <submittedName>
        <fullName evidence="2">(northern house mosquito) hypothetical protein</fullName>
    </submittedName>
</protein>
<name>A0A8D8FNU8_CULPI</name>
<organism evidence="2">
    <name type="scientific">Culex pipiens</name>
    <name type="common">House mosquito</name>
    <dbReference type="NCBI Taxonomy" id="7175"/>
    <lineage>
        <taxon>Eukaryota</taxon>
        <taxon>Metazoa</taxon>
        <taxon>Ecdysozoa</taxon>
        <taxon>Arthropoda</taxon>
        <taxon>Hexapoda</taxon>
        <taxon>Insecta</taxon>
        <taxon>Pterygota</taxon>
        <taxon>Neoptera</taxon>
        <taxon>Endopterygota</taxon>
        <taxon>Diptera</taxon>
        <taxon>Nematocera</taxon>
        <taxon>Culicoidea</taxon>
        <taxon>Culicidae</taxon>
        <taxon>Culicinae</taxon>
        <taxon>Culicini</taxon>
        <taxon>Culex</taxon>
        <taxon>Culex</taxon>
    </lineage>
</organism>
<evidence type="ECO:0000256" key="1">
    <source>
        <dbReference type="SAM" id="MobiDB-lite"/>
    </source>
</evidence>
<evidence type="ECO:0000313" key="2">
    <source>
        <dbReference type="EMBL" id="CAG6477735.1"/>
    </source>
</evidence>